<dbReference type="RefSeq" id="WP_138044913.1">
    <property type="nucleotide sequence ID" value="NZ_VBZC01000010.1"/>
</dbReference>
<protein>
    <recommendedName>
        <fullName evidence="4">Type II toxin-antitoxin system Phd/YefM family antitoxin</fullName>
    </recommendedName>
</protein>
<evidence type="ECO:0000313" key="2">
    <source>
        <dbReference type="EMBL" id="TLS46046.1"/>
    </source>
</evidence>
<evidence type="ECO:0008006" key="4">
    <source>
        <dbReference type="Google" id="ProtNLM"/>
    </source>
</evidence>
<feature type="region of interest" description="Disordered" evidence="1">
    <location>
        <begin position="114"/>
        <end position="135"/>
    </location>
</feature>
<organism evidence="2 3">
    <name type="scientific">Streptomyces montanus</name>
    <dbReference type="NCBI Taxonomy" id="2580423"/>
    <lineage>
        <taxon>Bacteria</taxon>
        <taxon>Bacillati</taxon>
        <taxon>Actinomycetota</taxon>
        <taxon>Actinomycetes</taxon>
        <taxon>Kitasatosporales</taxon>
        <taxon>Streptomycetaceae</taxon>
        <taxon>Streptomyces</taxon>
    </lineage>
</organism>
<keyword evidence="3" id="KW-1185">Reference proteome</keyword>
<feature type="compositionally biased region" description="Basic and acidic residues" evidence="1">
    <location>
        <begin position="122"/>
        <end position="135"/>
    </location>
</feature>
<accession>A0A5R9FVR4</accession>
<evidence type="ECO:0000256" key="1">
    <source>
        <dbReference type="SAM" id="MobiDB-lite"/>
    </source>
</evidence>
<dbReference type="AlphaFoldDB" id="A0A5R9FVR4"/>
<evidence type="ECO:0000313" key="3">
    <source>
        <dbReference type="Proteomes" id="UP000305906"/>
    </source>
</evidence>
<gene>
    <name evidence="2" type="ORF">FE633_10855</name>
</gene>
<dbReference type="Proteomes" id="UP000305906">
    <property type="component" value="Unassembled WGS sequence"/>
</dbReference>
<reference evidence="2 3" key="1">
    <citation type="submission" date="2019-05" db="EMBL/GenBank/DDBJ databases">
        <title>Streptomyces sp. NEAU-C151, a novel actinomycete isolated from soil.</title>
        <authorList>
            <person name="Han L."/>
            <person name="Jiang H."/>
        </authorList>
    </citation>
    <scope>NUCLEOTIDE SEQUENCE [LARGE SCALE GENOMIC DNA]</scope>
    <source>
        <strain evidence="2 3">NEAU-C151</strain>
    </source>
</reference>
<name>A0A5R9FVR4_9ACTN</name>
<proteinExistence type="predicted"/>
<sequence length="135" mass="15081">MTHNSNAHDNGTPDAELPKFSVNVVPTDQLRREDLATMLNLYRRGEITPLIFGDDNKPEAAIIPFAAFVRLMKYDHAAHVHAEAAFQAELSRRIQESDASGEASMTIEELAESLGPLGQQWADEHRAAQQEKRDE</sequence>
<comment type="caution">
    <text evidence="2">The sequence shown here is derived from an EMBL/GenBank/DDBJ whole genome shotgun (WGS) entry which is preliminary data.</text>
</comment>
<dbReference type="EMBL" id="VBZC01000010">
    <property type="protein sequence ID" value="TLS46046.1"/>
    <property type="molecule type" value="Genomic_DNA"/>
</dbReference>